<gene>
    <name evidence="6" type="primary">rplS</name>
    <name evidence="9" type="ORF">AVDCRST_MAG53-820</name>
</gene>
<evidence type="ECO:0000256" key="3">
    <source>
        <dbReference type="ARBA" id="ARBA00022980"/>
    </source>
</evidence>
<evidence type="ECO:0000256" key="6">
    <source>
        <dbReference type="HAMAP-Rule" id="MF_00402"/>
    </source>
</evidence>
<dbReference type="InterPro" id="IPR038657">
    <property type="entry name" value="Ribosomal_bL19_sf"/>
</dbReference>
<dbReference type="FunFam" id="2.30.30.790:FF:000001">
    <property type="entry name" value="50S ribosomal protein L19"/>
    <property type="match status" value="1"/>
</dbReference>
<proteinExistence type="inferred from homology"/>
<accession>A0A6J4S292</accession>
<dbReference type="GO" id="GO:0003735">
    <property type="term" value="F:structural constituent of ribosome"/>
    <property type="evidence" value="ECO:0007669"/>
    <property type="project" value="InterPro"/>
</dbReference>
<evidence type="ECO:0000256" key="2">
    <source>
        <dbReference type="ARBA" id="ARBA00005781"/>
    </source>
</evidence>
<dbReference type="Pfam" id="PF01245">
    <property type="entry name" value="Ribosomal_L19"/>
    <property type="match status" value="1"/>
</dbReference>
<evidence type="ECO:0000256" key="1">
    <source>
        <dbReference type="ARBA" id="ARBA00002349"/>
    </source>
</evidence>
<evidence type="ECO:0000256" key="5">
    <source>
        <dbReference type="ARBA" id="ARBA00035171"/>
    </source>
</evidence>
<dbReference type="GO" id="GO:0022625">
    <property type="term" value="C:cytosolic large ribosomal subunit"/>
    <property type="evidence" value="ECO:0007669"/>
    <property type="project" value="TreeGrafter"/>
</dbReference>
<comment type="similarity">
    <text evidence="2 6 7">Belongs to the bacterial ribosomal protein bL19 family.</text>
</comment>
<dbReference type="Gene3D" id="2.30.30.790">
    <property type="match status" value="1"/>
</dbReference>
<feature type="region of interest" description="Disordered" evidence="8">
    <location>
        <begin position="143"/>
        <end position="165"/>
    </location>
</feature>
<evidence type="ECO:0000256" key="8">
    <source>
        <dbReference type="SAM" id="MobiDB-lite"/>
    </source>
</evidence>
<comment type="function">
    <text evidence="1 6 7">This protein is located at the 30S-50S ribosomal subunit interface and may play a role in the structure and function of the aminoacyl-tRNA binding site.</text>
</comment>
<name>A0A6J4S292_9ACTN</name>
<dbReference type="AlphaFoldDB" id="A0A6J4S292"/>
<protein>
    <recommendedName>
        <fullName evidence="5 6">Large ribosomal subunit protein bL19</fullName>
    </recommendedName>
</protein>
<dbReference type="NCBIfam" id="TIGR01024">
    <property type="entry name" value="rplS_bact"/>
    <property type="match status" value="1"/>
</dbReference>
<dbReference type="InterPro" id="IPR008991">
    <property type="entry name" value="Translation_prot_SH3-like_sf"/>
</dbReference>
<dbReference type="InterPro" id="IPR001857">
    <property type="entry name" value="Ribosomal_bL19"/>
</dbReference>
<dbReference type="HAMAP" id="MF_00402">
    <property type="entry name" value="Ribosomal_bL19"/>
    <property type="match status" value="1"/>
</dbReference>
<dbReference type="PANTHER" id="PTHR15680:SF9">
    <property type="entry name" value="LARGE RIBOSOMAL SUBUNIT PROTEIN BL19M"/>
    <property type="match status" value="1"/>
</dbReference>
<keyword evidence="4 6" id="KW-0687">Ribonucleoprotein</keyword>
<organism evidence="9">
    <name type="scientific">uncultured Solirubrobacteraceae bacterium</name>
    <dbReference type="NCBI Taxonomy" id="1162706"/>
    <lineage>
        <taxon>Bacteria</taxon>
        <taxon>Bacillati</taxon>
        <taxon>Actinomycetota</taxon>
        <taxon>Thermoleophilia</taxon>
        <taxon>Solirubrobacterales</taxon>
        <taxon>Solirubrobacteraceae</taxon>
        <taxon>environmental samples</taxon>
    </lineage>
</organism>
<dbReference type="EMBL" id="CADCVR010000029">
    <property type="protein sequence ID" value="CAA9484576.1"/>
    <property type="molecule type" value="Genomic_DNA"/>
</dbReference>
<dbReference type="PRINTS" id="PR00061">
    <property type="entry name" value="RIBOSOMALL19"/>
</dbReference>
<evidence type="ECO:0000256" key="4">
    <source>
        <dbReference type="ARBA" id="ARBA00023274"/>
    </source>
</evidence>
<reference evidence="9" key="1">
    <citation type="submission" date="2020-02" db="EMBL/GenBank/DDBJ databases">
        <authorList>
            <person name="Meier V. D."/>
        </authorList>
    </citation>
    <scope>NUCLEOTIDE SEQUENCE</scope>
    <source>
        <strain evidence="9">AVDCRST_MAG53</strain>
    </source>
</reference>
<dbReference type="SUPFAM" id="SSF50104">
    <property type="entry name" value="Translation proteins SH3-like domain"/>
    <property type="match status" value="1"/>
</dbReference>
<feature type="region of interest" description="Disordered" evidence="8">
    <location>
        <begin position="182"/>
        <end position="217"/>
    </location>
</feature>
<sequence length="217" mass="23029">MSTVIASLERAQLRRVPSFQAGDKVKVHFQVVEGTRRRTQVFEGIVIKRQGHGARETFTVRKQSFGVGVERTFPVHSPKIERIEVSARGDVRRAKLYYLRDRVGKRARVRERRYTGPEEVVQAGLLHDPAAEAAAAEAEREAAAVAGGDATPPADGAAAEAATDEVVAAEDQVVEATDAPAIASDATVVETAETGTTGEAEAADDAPGATGDVRAAE</sequence>
<keyword evidence="3 6" id="KW-0689">Ribosomal protein</keyword>
<evidence type="ECO:0000256" key="7">
    <source>
        <dbReference type="RuleBase" id="RU000559"/>
    </source>
</evidence>
<evidence type="ECO:0000313" key="9">
    <source>
        <dbReference type="EMBL" id="CAA9484576.1"/>
    </source>
</evidence>
<dbReference type="PANTHER" id="PTHR15680">
    <property type="entry name" value="RIBOSOMAL PROTEIN L19"/>
    <property type="match status" value="1"/>
</dbReference>
<dbReference type="GO" id="GO:0006412">
    <property type="term" value="P:translation"/>
    <property type="evidence" value="ECO:0007669"/>
    <property type="project" value="UniProtKB-UniRule"/>
</dbReference>